<organism evidence="7 8">
    <name type="scientific">Streptomyces katsurahamanus</name>
    <dbReference type="NCBI Taxonomy" id="2577098"/>
    <lineage>
        <taxon>Bacteria</taxon>
        <taxon>Bacillati</taxon>
        <taxon>Actinomycetota</taxon>
        <taxon>Actinomycetes</taxon>
        <taxon>Kitasatosporales</taxon>
        <taxon>Streptomycetaceae</taxon>
        <taxon>Streptomyces</taxon>
    </lineage>
</organism>
<dbReference type="Gene3D" id="3.20.20.190">
    <property type="entry name" value="Phosphatidylinositol (PI) phosphodiesterase"/>
    <property type="match status" value="1"/>
</dbReference>
<evidence type="ECO:0000256" key="5">
    <source>
        <dbReference type="ARBA" id="ARBA00030782"/>
    </source>
</evidence>
<proteinExistence type="predicted"/>
<evidence type="ECO:0000259" key="6">
    <source>
        <dbReference type="SMART" id="SM00148"/>
    </source>
</evidence>
<dbReference type="PROSITE" id="PS50007">
    <property type="entry name" value="PIPLC_X_DOMAIN"/>
    <property type="match status" value="1"/>
</dbReference>
<dbReference type="Pfam" id="PF00388">
    <property type="entry name" value="PI-PLC-X"/>
    <property type="match status" value="1"/>
</dbReference>
<dbReference type="PANTHER" id="PTHR13593">
    <property type="match status" value="1"/>
</dbReference>
<reference evidence="7 8" key="1">
    <citation type="submission" date="2019-06" db="EMBL/GenBank/DDBJ databases">
        <title>Comparative genomics and metabolomics analyses of clavulanic acid producing Streptomyces species provides insight into specialized metabolism and evolution of beta-lactam biosynthetic gene clusters.</title>
        <authorList>
            <person name="Moore M.A."/>
            <person name="Cruz-Morales P."/>
            <person name="Barona Gomez F."/>
            <person name="Kapil T."/>
        </authorList>
    </citation>
    <scope>NUCLEOTIDE SEQUENCE [LARGE SCALE GENOMIC DNA]</scope>
    <source>
        <strain evidence="7 8">T-272</strain>
    </source>
</reference>
<evidence type="ECO:0000256" key="2">
    <source>
        <dbReference type="ARBA" id="ARBA00012581"/>
    </source>
</evidence>
<dbReference type="InterPro" id="IPR051057">
    <property type="entry name" value="PI-PLC_domain"/>
</dbReference>
<sequence length="404" mass="44987">MYQLHNWMSHLDDSLGLQDLTIPGTHESGATHGAVLPMDWAQCQSKPFSIAKQLAAGIRYLDIRCRNFNGSLLIHHGSVFQELSFLDVINDCYDFLKTNKQETVLMRIKHEYHNDDEGDDGTDAGFKARFEEVSHKFPGLFHTESSIPTLDKARGKIVVLSNVAGLPGIPWGDASIQDHYDTDDADGKVGEVKSQFDKALKDTGKKNFYINHLSCYATLASPAHMAKRVVFRVLDHVWGIRTEKLRPSLGIVPMDYADDYTAPSLIDELIAWNEFGPREDAPRSVRITAADLLQFDDGSTDPRVYGSIRVLTTHGATDVWTRDKDHRVEFDDSKGSFISAPTADLPTDRGFSVEVNLWDYDSTSGDDQVARGRACWTPADGAGPFTHDFLGEDDGKVRISYTAT</sequence>
<evidence type="ECO:0000313" key="7">
    <source>
        <dbReference type="EMBL" id="MQS39753.1"/>
    </source>
</evidence>
<comment type="caution">
    <text evidence="7">The sequence shown here is derived from an EMBL/GenBank/DDBJ whole genome shotgun (WGS) entry which is preliminary data.</text>
</comment>
<dbReference type="InterPro" id="IPR000909">
    <property type="entry name" value="PLipase_C_PInositol-sp_X_dom"/>
</dbReference>
<dbReference type="EC" id="4.6.1.13" evidence="2"/>
<evidence type="ECO:0000313" key="8">
    <source>
        <dbReference type="Proteomes" id="UP000460558"/>
    </source>
</evidence>
<evidence type="ECO:0000256" key="3">
    <source>
        <dbReference type="ARBA" id="ARBA00019758"/>
    </source>
</evidence>
<dbReference type="Proteomes" id="UP000460558">
    <property type="component" value="Unassembled WGS sequence"/>
</dbReference>
<keyword evidence="8" id="KW-1185">Reference proteome</keyword>
<dbReference type="RefSeq" id="WP_153487245.1">
    <property type="nucleotide sequence ID" value="NZ_VDEQ01000367.1"/>
</dbReference>
<accession>A0ABW9P2M4</accession>
<evidence type="ECO:0000256" key="1">
    <source>
        <dbReference type="ARBA" id="ARBA00001316"/>
    </source>
</evidence>
<dbReference type="EMBL" id="VDEQ01000367">
    <property type="protein sequence ID" value="MQS39753.1"/>
    <property type="molecule type" value="Genomic_DNA"/>
</dbReference>
<dbReference type="InterPro" id="IPR017946">
    <property type="entry name" value="PLC-like_Pdiesterase_TIM-brl"/>
</dbReference>
<dbReference type="PANTHER" id="PTHR13593:SF113">
    <property type="entry name" value="SI:DKEY-266F7.9"/>
    <property type="match status" value="1"/>
</dbReference>
<dbReference type="SMART" id="SM00148">
    <property type="entry name" value="PLCXc"/>
    <property type="match status" value="1"/>
</dbReference>
<dbReference type="SUPFAM" id="SSF51695">
    <property type="entry name" value="PLC-like phosphodiesterases"/>
    <property type="match status" value="1"/>
</dbReference>
<comment type="catalytic activity">
    <reaction evidence="1">
        <text>a 1,2-diacyl-sn-glycero-3-phospho-(1D-myo-inositol) = 1D-myo-inositol 1,2-cyclic phosphate + a 1,2-diacyl-sn-glycerol</text>
        <dbReference type="Rhea" id="RHEA:17093"/>
        <dbReference type="ChEBI" id="CHEBI:17815"/>
        <dbReference type="ChEBI" id="CHEBI:57880"/>
        <dbReference type="ChEBI" id="CHEBI:58484"/>
        <dbReference type="EC" id="4.6.1.13"/>
    </reaction>
</comment>
<evidence type="ECO:0000256" key="4">
    <source>
        <dbReference type="ARBA" id="ARBA00030474"/>
    </source>
</evidence>
<dbReference type="CDD" id="cd08586">
    <property type="entry name" value="PI-PLCc_BcPLC_like"/>
    <property type="match status" value="1"/>
</dbReference>
<feature type="domain" description="Phosphatidylinositol-specific phospholipase C X" evidence="6">
    <location>
        <begin position="11"/>
        <end position="162"/>
    </location>
</feature>
<gene>
    <name evidence="7" type="ORF">FFZ77_30480</name>
</gene>
<protein>
    <recommendedName>
        <fullName evidence="3">1-phosphatidylinositol phosphodiesterase</fullName>
        <ecNumber evidence="2">4.6.1.13</ecNumber>
    </recommendedName>
    <alternativeName>
        <fullName evidence="4">Phosphatidylinositol diacylglycerol-lyase</fullName>
    </alternativeName>
    <alternativeName>
        <fullName evidence="5">Phosphatidylinositol-specific phospholipase C</fullName>
    </alternativeName>
</protein>
<name>A0ABW9P2M4_9ACTN</name>